<dbReference type="EMBL" id="CM044707">
    <property type="protein sequence ID" value="KAI5653047.1"/>
    <property type="molecule type" value="Genomic_DNA"/>
</dbReference>
<gene>
    <name evidence="1" type="ORF">M9H77_30234</name>
</gene>
<evidence type="ECO:0000313" key="2">
    <source>
        <dbReference type="Proteomes" id="UP001060085"/>
    </source>
</evidence>
<proteinExistence type="predicted"/>
<dbReference type="Proteomes" id="UP001060085">
    <property type="component" value="Linkage Group LG07"/>
</dbReference>
<name>A0ACB9ZXZ6_CATRO</name>
<comment type="caution">
    <text evidence="1">The sequence shown here is derived from an EMBL/GenBank/DDBJ whole genome shotgun (WGS) entry which is preliminary data.</text>
</comment>
<keyword evidence="2" id="KW-1185">Reference proteome</keyword>
<sequence>MKNKDKVKQRKNLWNLQWVKYLQKQISYHKLKRIQSQFLNFLTTTCGTKRNHGMKAKEEGMGKELSNGFEDTSLSLSLNPFLYYHEFSFKELKLFLELYASYVTFVGNVLFLSLMLESVGKSKVK</sequence>
<reference evidence="2" key="1">
    <citation type="journal article" date="2023" name="Nat. Plants">
        <title>Single-cell RNA sequencing provides a high-resolution roadmap for understanding the multicellular compartmentation of specialized metabolism.</title>
        <authorList>
            <person name="Sun S."/>
            <person name="Shen X."/>
            <person name="Li Y."/>
            <person name="Li Y."/>
            <person name="Wang S."/>
            <person name="Li R."/>
            <person name="Zhang H."/>
            <person name="Shen G."/>
            <person name="Guo B."/>
            <person name="Wei J."/>
            <person name="Xu J."/>
            <person name="St-Pierre B."/>
            <person name="Chen S."/>
            <person name="Sun C."/>
        </authorList>
    </citation>
    <scope>NUCLEOTIDE SEQUENCE [LARGE SCALE GENOMIC DNA]</scope>
</reference>
<protein>
    <submittedName>
        <fullName evidence="1">Uncharacterized protein</fullName>
    </submittedName>
</protein>
<accession>A0ACB9ZXZ6</accession>
<organism evidence="1 2">
    <name type="scientific">Catharanthus roseus</name>
    <name type="common">Madagascar periwinkle</name>
    <name type="synonym">Vinca rosea</name>
    <dbReference type="NCBI Taxonomy" id="4058"/>
    <lineage>
        <taxon>Eukaryota</taxon>
        <taxon>Viridiplantae</taxon>
        <taxon>Streptophyta</taxon>
        <taxon>Embryophyta</taxon>
        <taxon>Tracheophyta</taxon>
        <taxon>Spermatophyta</taxon>
        <taxon>Magnoliopsida</taxon>
        <taxon>eudicotyledons</taxon>
        <taxon>Gunneridae</taxon>
        <taxon>Pentapetalae</taxon>
        <taxon>asterids</taxon>
        <taxon>lamiids</taxon>
        <taxon>Gentianales</taxon>
        <taxon>Apocynaceae</taxon>
        <taxon>Rauvolfioideae</taxon>
        <taxon>Vinceae</taxon>
        <taxon>Catharanthinae</taxon>
        <taxon>Catharanthus</taxon>
    </lineage>
</organism>
<evidence type="ECO:0000313" key="1">
    <source>
        <dbReference type="EMBL" id="KAI5653047.1"/>
    </source>
</evidence>